<organism evidence="3">
    <name type="scientific">Echinostoma caproni</name>
    <dbReference type="NCBI Taxonomy" id="27848"/>
    <lineage>
        <taxon>Eukaryota</taxon>
        <taxon>Metazoa</taxon>
        <taxon>Spiralia</taxon>
        <taxon>Lophotrochozoa</taxon>
        <taxon>Platyhelminthes</taxon>
        <taxon>Trematoda</taxon>
        <taxon>Digenea</taxon>
        <taxon>Plagiorchiida</taxon>
        <taxon>Echinostomata</taxon>
        <taxon>Echinostomatoidea</taxon>
        <taxon>Echinostomatidae</taxon>
        <taxon>Echinostoma</taxon>
    </lineage>
</organism>
<evidence type="ECO:0000313" key="1">
    <source>
        <dbReference type="EMBL" id="VDP89746.1"/>
    </source>
</evidence>
<reference evidence="1 2" key="2">
    <citation type="submission" date="2018-11" db="EMBL/GenBank/DDBJ databases">
        <authorList>
            <consortium name="Pathogen Informatics"/>
        </authorList>
    </citation>
    <scope>NUCLEOTIDE SEQUENCE [LARGE SCALE GENOMIC DNA]</scope>
    <source>
        <strain evidence="1 2">Egypt</strain>
    </source>
</reference>
<evidence type="ECO:0000313" key="3">
    <source>
        <dbReference type="WBParaSite" id="ECPE_0001251001-mRNA-1"/>
    </source>
</evidence>
<dbReference type="AlphaFoldDB" id="A0A183AZT9"/>
<gene>
    <name evidence="1" type="ORF">ECPE_LOCUS12474</name>
</gene>
<keyword evidence="2" id="KW-1185">Reference proteome</keyword>
<name>A0A183AZT9_9TREM</name>
<accession>A0A183AZT9</accession>
<dbReference type="WBParaSite" id="ECPE_0001251001-mRNA-1">
    <property type="protein sequence ID" value="ECPE_0001251001-mRNA-1"/>
    <property type="gene ID" value="ECPE_0001251001"/>
</dbReference>
<dbReference type="Proteomes" id="UP000272942">
    <property type="component" value="Unassembled WGS sequence"/>
</dbReference>
<evidence type="ECO:0000313" key="2">
    <source>
        <dbReference type="Proteomes" id="UP000272942"/>
    </source>
</evidence>
<reference evidence="3" key="1">
    <citation type="submission" date="2016-06" db="UniProtKB">
        <authorList>
            <consortium name="WormBaseParasite"/>
        </authorList>
    </citation>
    <scope>IDENTIFICATION</scope>
</reference>
<proteinExistence type="predicted"/>
<protein>
    <submittedName>
        <fullName evidence="3">THUMP domain-containing protein</fullName>
    </submittedName>
</protein>
<dbReference type="EMBL" id="UZAN01052932">
    <property type="protein sequence ID" value="VDP89746.1"/>
    <property type="molecule type" value="Genomic_DNA"/>
</dbReference>
<sequence length="206" mass="23896">MRICSPDICKEEPRKIRKTFIEKGYRDKIIRQCMKVTTIVQPEMTVKKKLGYLYMAFKGDTLSEMISKRLQAAVRNTYYAVDLRLIYTFKPVLPLQINDKLPVEMTSFSVDQVVCSCEITYFGRITRRLVESIREHYPGWLSRGLMTPGGTTITVNLVETDHHVRLSEVIEPIYTITGLRSKQVKHRLLLAAKVIAIQLWHNPPRL</sequence>